<keyword evidence="1" id="KW-0175">Coiled coil</keyword>
<gene>
    <name evidence="3" type="ORF">LMTR13_31020</name>
</gene>
<dbReference type="EMBL" id="CP016428">
    <property type="protein sequence ID" value="ANW03916.1"/>
    <property type="molecule type" value="Genomic_DNA"/>
</dbReference>
<accession>A0A1B1UMF4</accession>
<dbReference type="RefSeq" id="WP_065731080.1">
    <property type="nucleotide sequence ID" value="NZ_CP016428.1"/>
</dbReference>
<evidence type="ECO:0000313" key="3">
    <source>
        <dbReference type="EMBL" id="ANW03916.1"/>
    </source>
</evidence>
<dbReference type="KEGG" id="bic:LMTR13_31020"/>
<proteinExistence type="predicted"/>
<dbReference type="AlphaFoldDB" id="A0A1B1UMF4"/>
<dbReference type="OrthoDB" id="8231263at2"/>
<keyword evidence="4" id="KW-1185">Reference proteome</keyword>
<name>A0A1B1UMF4_9BRAD</name>
<protein>
    <submittedName>
        <fullName evidence="3">Uncharacterized protein</fullName>
    </submittedName>
</protein>
<dbReference type="Proteomes" id="UP000092839">
    <property type="component" value="Chromosome"/>
</dbReference>
<reference evidence="3 4" key="1">
    <citation type="submission" date="2016-07" db="EMBL/GenBank/DDBJ databases">
        <title>Complete genome sequence of Bradyrhizobium icense LMTR 13T, a potential inoculant strain isolated from lima bean (Phaseolus lunatus) in Peru.</title>
        <authorList>
            <person name="Ormeno-Orrillo E."/>
            <person name="Duran D."/>
            <person name="Rogel M.A."/>
            <person name="Rey L."/>
            <person name="Imperial J."/>
            <person name="Ruiz-Argueso T."/>
            <person name="Martinez-Romero E."/>
        </authorList>
    </citation>
    <scope>NUCLEOTIDE SEQUENCE [LARGE SCALE GENOMIC DNA]</scope>
    <source>
        <strain evidence="3 4">LMTR 13</strain>
    </source>
</reference>
<feature type="region of interest" description="Disordered" evidence="2">
    <location>
        <begin position="1"/>
        <end position="45"/>
    </location>
</feature>
<evidence type="ECO:0000313" key="4">
    <source>
        <dbReference type="Proteomes" id="UP000092839"/>
    </source>
</evidence>
<evidence type="ECO:0000256" key="2">
    <source>
        <dbReference type="SAM" id="MobiDB-lite"/>
    </source>
</evidence>
<dbReference type="STRING" id="1274631.LMTR13_31020"/>
<evidence type="ECO:0000256" key="1">
    <source>
        <dbReference type="SAM" id="Coils"/>
    </source>
</evidence>
<feature type="coiled-coil region" evidence="1">
    <location>
        <begin position="58"/>
        <end position="85"/>
    </location>
</feature>
<sequence length="137" mass="14481">MDTPTSAAPDEKTPPAESALATQLSKSETQEKSKTSGSLEVSAERISSSVARLTSNSIDELQGLVSELQKMQEFLKSEVNNVQRQIDSALAGINIIVETISPWKSIAGAGSQTHSSGTRNVRAGGPAANIEQRMRVG</sequence>
<organism evidence="3 4">
    <name type="scientific">Bradyrhizobium icense</name>
    <dbReference type="NCBI Taxonomy" id="1274631"/>
    <lineage>
        <taxon>Bacteria</taxon>
        <taxon>Pseudomonadati</taxon>
        <taxon>Pseudomonadota</taxon>
        <taxon>Alphaproteobacteria</taxon>
        <taxon>Hyphomicrobiales</taxon>
        <taxon>Nitrobacteraceae</taxon>
        <taxon>Bradyrhizobium</taxon>
    </lineage>
</organism>